<evidence type="ECO:0000313" key="1">
    <source>
        <dbReference type="EMBL" id="CAB4124079.1"/>
    </source>
</evidence>
<evidence type="ECO:0000313" key="2">
    <source>
        <dbReference type="EMBL" id="CAB4240765.1"/>
    </source>
</evidence>
<protein>
    <submittedName>
        <fullName evidence="1">Uncharacterized protein</fullName>
    </submittedName>
</protein>
<reference evidence="1" key="1">
    <citation type="submission" date="2020-04" db="EMBL/GenBank/DDBJ databases">
        <authorList>
            <person name="Chiriac C."/>
            <person name="Salcher M."/>
            <person name="Ghai R."/>
            <person name="Kavagutti S V."/>
        </authorList>
    </citation>
    <scope>NUCLEOTIDE SEQUENCE</scope>
</reference>
<accession>A0A6J5KVI9</accession>
<name>A0A6J5KVI9_9CAUD</name>
<dbReference type="EMBL" id="LR797816">
    <property type="protein sequence ID" value="CAB4240765.1"/>
    <property type="molecule type" value="Genomic_DNA"/>
</dbReference>
<proteinExistence type="predicted"/>
<gene>
    <name evidence="2" type="ORF">UFOVP34_16</name>
    <name evidence="1" type="ORF">UFOVP51_4</name>
</gene>
<organism evidence="1">
    <name type="scientific">uncultured Caudovirales phage</name>
    <dbReference type="NCBI Taxonomy" id="2100421"/>
    <lineage>
        <taxon>Viruses</taxon>
        <taxon>Duplodnaviria</taxon>
        <taxon>Heunggongvirae</taxon>
        <taxon>Uroviricota</taxon>
        <taxon>Caudoviricetes</taxon>
        <taxon>Peduoviridae</taxon>
        <taxon>Maltschvirus</taxon>
        <taxon>Maltschvirus maltsch</taxon>
    </lineage>
</organism>
<dbReference type="EMBL" id="LR796177">
    <property type="protein sequence ID" value="CAB4124079.1"/>
    <property type="molecule type" value="Genomic_DNA"/>
</dbReference>
<sequence>MSLEDRSEIAVTLLNQITNFVQKTEENNYCDPEQFADAQEALKILINLLDYKMKYLEHVY</sequence>